<comment type="cofactor">
    <cofactor evidence="1 10">
        <name>heme</name>
        <dbReference type="ChEBI" id="CHEBI:30413"/>
    </cofactor>
</comment>
<dbReference type="FunFam" id="1.10.630.10:FF:000022">
    <property type="entry name" value="Taxadiene 5-alpha hydroxylase"/>
    <property type="match status" value="1"/>
</dbReference>
<evidence type="ECO:0000256" key="3">
    <source>
        <dbReference type="ARBA" id="ARBA00010617"/>
    </source>
</evidence>
<gene>
    <name evidence="13" type="ORF">MTR67_028143</name>
</gene>
<dbReference type="PANTHER" id="PTHR24286">
    <property type="entry name" value="CYTOCHROME P450 26"/>
    <property type="match status" value="1"/>
</dbReference>
<dbReference type="GO" id="GO:0020037">
    <property type="term" value="F:heme binding"/>
    <property type="evidence" value="ECO:0007669"/>
    <property type="project" value="InterPro"/>
</dbReference>
<evidence type="ECO:0000256" key="9">
    <source>
        <dbReference type="ARBA" id="ARBA00023136"/>
    </source>
</evidence>
<dbReference type="InterPro" id="IPR001128">
    <property type="entry name" value="Cyt_P450"/>
</dbReference>
<protein>
    <recommendedName>
        <fullName evidence="15">Cytochrome P450</fullName>
    </recommendedName>
</protein>
<dbReference type="InterPro" id="IPR002401">
    <property type="entry name" value="Cyt_P450_E_grp-I"/>
</dbReference>
<dbReference type="GO" id="GO:0016125">
    <property type="term" value="P:sterol metabolic process"/>
    <property type="evidence" value="ECO:0007669"/>
    <property type="project" value="TreeGrafter"/>
</dbReference>
<evidence type="ECO:0000256" key="1">
    <source>
        <dbReference type="ARBA" id="ARBA00001971"/>
    </source>
</evidence>
<keyword evidence="6 12" id="KW-1133">Transmembrane helix</keyword>
<dbReference type="CDD" id="cd11043">
    <property type="entry name" value="CYP90-like"/>
    <property type="match status" value="1"/>
</dbReference>
<comment type="subcellular location">
    <subcellularLocation>
        <location evidence="2">Membrane</location>
        <topology evidence="2">Single-pass membrane protein</topology>
    </subcellularLocation>
</comment>
<evidence type="ECO:0000256" key="7">
    <source>
        <dbReference type="ARBA" id="ARBA00023002"/>
    </source>
</evidence>
<evidence type="ECO:0000256" key="8">
    <source>
        <dbReference type="ARBA" id="ARBA00023004"/>
    </source>
</evidence>
<organism evidence="13 14">
    <name type="scientific">Solanum verrucosum</name>
    <dbReference type="NCBI Taxonomy" id="315347"/>
    <lineage>
        <taxon>Eukaryota</taxon>
        <taxon>Viridiplantae</taxon>
        <taxon>Streptophyta</taxon>
        <taxon>Embryophyta</taxon>
        <taxon>Tracheophyta</taxon>
        <taxon>Spermatophyta</taxon>
        <taxon>Magnoliopsida</taxon>
        <taxon>eudicotyledons</taxon>
        <taxon>Gunneridae</taxon>
        <taxon>Pentapetalae</taxon>
        <taxon>asterids</taxon>
        <taxon>lamiids</taxon>
        <taxon>Solanales</taxon>
        <taxon>Solanaceae</taxon>
        <taxon>Solanoideae</taxon>
        <taxon>Solaneae</taxon>
        <taxon>Solanum</taxon>
    </lineage>
</organism>
<evidence type="ECO:0000256" key="2">
    <source>
        <dbReference type="ARBA" id="ARBA00004167"/>
    </source>
</evidence>
<keyword evidence="9 12" id="KW-0472">Membrane</keyword>
<keyword evidence="14" id="KW-1185">Reference proteome</keyword>
<evidence type="ECO:0000256" key="5">
    <source>
        <dbReference type="ARBA" id="ARBA00022723"/>
    </source>
</evidence>
<evidence type="ECO:0000256" key="4">
    <source>
        <dbReference type="ARBA" id="ARBA00022692"/>
    </source>
</evidence>
<evidence type="ECO:0000256" key="12">
    <source>
        <dbReference type="SAM" id="Phobius"/>
    </source>
</evidence>
<dbReference type="EMBL" id="CP133617">
    <property type="protein sequence ID" value="WMV34758.1"/>
    <property type="molecule type" value="Genomic_DNA"/>
</dbReference>
<comment type="similarity">
    <text evidence="3 11">Belongs to the cytochrome P450 family.</text>
</comment>
<reference evidence="13" key="1">
    <citation type="submission" date="2023-08" db="EMBL/GenBank/DDBJ databases">
        <title>A de novo genome assembly of Solanum verrucosum Schlechtendal, a Mexican diploid species geographically isolated from the other diploid A-genome species in potato relatives.</title>
        <authorList>
            <person name="Hosaka K."/>
        </authorList>
    </citation>
    <scope>NUCLEOTIDE SEQUENCE</scope>
    <source>
        <tissue evidence="13">Young leaves</tissue>
    </source>
</reference>
<accession>A0AAF0R639</accession>
<dbReference type="AlphaFoldDB" id="A0AAF0R639"/>
<proteinExistence type="inferred from homology"/>
<evidence type="ECO:0000256" key="10">
    <source>
        <dbReference type="PIRSR" id="PIRSR602401-1"/>
    </source>
</evidence>
<dbReference type="GO" id="GO:0016020">
    <property type="term" value="C:membrane"/>
    <property type="evidence" value="ECO:0007669"/>
    <property type="project" value="UniProtKB-SubCell"/>
</dbReference>
<evidence type="ECO:0000256" key="6">
    <source>
        <dbReference type="ARBA" id="ARBA00022989"/>
    </source>
</evidence>
<dbReference type="PRINTS" id="PR00385">
    <property type="entry name" value="P450"/>
</dbReference>
<dbReference type="PRINTS" id="PR00463">
    <property type="entry name" value="EP450I"/>
</dbReference>
<dbReference type="SUPFAM" id="SSF48264">
    <property type="entry name" value="Cytochrome P450"/>
    <property type="match status" value="1"/>
</dbReference>
<dbReference type="InterPro" id="IPR017972">
    <property type="entry name" value="Cyt_P450_CS"/>
</dbReference>
<feature type="binding site" description="axial binding residue" evidence="10">
    <location>
        <position position="425"/>
    </location>
    <ligand>
        <name>heme</name>
        <dbReference type="ChEBI" id="CHEBI:30413"/>
    </ligand>
    <ligandPart>
        <name>Fe</name>
        <dbReference type="ChEBI" id="CHEBI:18248"/>
    </ligandPart>
</feature>
<evidence type="ECO:0000313" key="13">
    <source>
        <dbReference type="EMBL" id="WMV34758.1"/>
    </source>
</evidence>
<feature type="transmembrane region" description="Helical" evidence="12">
    <location>
        <begin position="6"/>
        <end position="25"/>
    </location>
</feature>
<dbReference type="PANTHER" id="PTHR24286:SF298">
    <property type="entry name" value="BETA-AMYRIN 6-BETA-MONOOXYGENASE"/>
    <property type="match status" value="1"/>
</dbReference>
<dbReference type="Pfam" id="PF00067">
    <property type="entry name" value="p450"/>
    <property type="match status" value="1"/>
</dbReference>
<dbReference type="GO" id="GO:0005506">
    <property type="term" value="F:iron ion binding"/>
    <property type="evidence" value="ECO:0007669"/>
    <property type="project" value="InterPro"/>
</dbReference>
<evidence type="ECO:0000256" key="11">
    <source>
        <dbReference type="RuleBase" id="RU000461"/>
    </source>
</evidence>
<sequence length="480" mass="55113">MDPFVLYSLAFALLYISLYFIFFILKGNYSNNKHTILPPGSNGWPILGENIDMAYSSSPEKFIHERMEKHSSQVFKTSLLGEKIAIFCGSSGNKFLFSNENNLLTTWWPPSLTKPLMCPTQSQSQNSIKKIALLNRGFLHEILKPENLKQYIPFMDSMARDHLKQEWVPFKEVKIYPLVKKYTFSLACKLFLSIEDFQHVKKLSDPFVLVTSGMFTVPINLPGMPYNRAIKGGKMVREELMKIIKERKNEKNNYSDDLLSRLTSFSDENGQFMNDAEIYNNIIGLLVASYDTTSAAITFVLKYLAELPKIFNEVYKEQMEIRKSKGEGELLNWDDIQKMKYSWNVACEAIRLMPPAQGAFREAITDFTFGGFTIPKGWKTFWNVYSTHKNPKYFPEPEKFDPCRFEGSGPAPYTFVPFGGGPRMCPGKEYARLEILVFMYNVVTNFKLEKLVPHEKIIYQSSPVPLNGLPVRIQPHGNLA</sequence>
<dbReference type="Proteomes" id="UP001234989">
    <property type="component" value="Chromosome 6"/>
</dbReference>
<name>A0AAF0R639_SOLVR</name>
<dbReference type="Gene3D" id="1.10.630.10">
    <property type="entry name" value="Cytochrome P450"/>
    <property type="match status" value="1"/>
</dbReference>
<keyword evidence="8 10" id="KW-0408">Iron</keyword>
<dbReference type="InterPro" id="IPR036396">
    <property type="entry name" value="Cyt_P450_sf"/>
</dbReference>
<keyword evidence="5 10" id="KW-0479">Metal-binding</keyword>
<keyword evidence="11" id="KW-0503">Monooxygenase</keyword>
<keyword evidence="7 11" id="KW-0560">Oxidoreductase</keyword>
<dbReference type="PROSITE" id="PS00086">
    <property type="entry name" value="CYTOCHROME_P450"/>
    <property type="match status" value="1"/>
</dbReference>
<dbReference type="GO" id="GO:0016712">
    <property type="term" value="F:oxidoreductase activity, acting on paired donors, with incorporation or reduction of molecular oxygen, reduced flavin or flavoprotein as one donor, and incorporation of one atom of oxygen"/>
    <property type="evidence" value="ECO:0007669"/>
    <property type="project" value="UniProtKB-ARBA"/>
</dbReference>
<keyword evidence="4 12" id="KW-0812">Transmembrane</keyword>
<evidence type="ECO:0008006" key="15">
    <source>
        <dbReference type="Google" id="ProtNLM"/>
    </source>
</evidence>
<evidence type="ECO:0000313" key="14">
    <source>
        <dbReference type="Proteomes" id="UP001234989"/>
    </source>
</evidence>
<keyword evidence="10 11" id="KW-0349">Heme</keyword>